<dbReference type="PANTHER" id="PTHR35007:SF2">
    <property type="entry name" value="PILUS ASSEMBLE PROTEIN"/>
    <property type="match status" value="1"/>
</dbReference>
<gene>
    <name evidence="9" type="ORF">M5W83_10895</name>
</gene>
<evidence type="ECO:0000256" key="7">
    <source>
        <dbReference type="SAM" id="Phobius"/>
    </source>
</evidence>
<reference evidence="9 10" key="1">
    <citation type="submission" date="2022-05" db="EMBL/GenBank/DDBJ databases">
        <title>Genome Sequencing of Bee-Associated Microbes.</title>
        <authorList>
            <person name="Dunlap C."/>
        </authorList>
    </citation>
    <scope>NUCLEOTIDE SEQUENCE [LARGE SCALE GENOMIC DNA]</scope>
    <source>
        <strain evidence="9 10">NRRL B-14613</strain>
    </source>
</reference>
<evidence type="ECO:0000259" key="8">
    <source>
        <dbReference type="Pfam" id="PF00482"/>
    </source>
</evidence>
<dbReference type="Pfam" id="PF00482">
    <property type="entry name" value="T2SSF"/>
    <property type="match status" value="1"/>
</dbReference>
<keyword evidence="6" id="KW-0175">Coiled coil</keyword>
<evidence type="ECO:0000256" key="2">
    <source>
        <dbReference type="ARBA" id="ARBA00022475"/>
    </source>
</evidence>
<keyword evidence="5 7" id="KW-0472">Membrane</keyword>
<name>A0ABT4FU22_PANTH</name>
<keyword evidence="4 7" id="KW-1133">Transmembrane helix</keyword>
<proteinExistence type="predicted"/>
<evidence type="ECO:0000256" key="4">
    <source>
        <dbReference type="ARBA" id="ARBA00022989"/>
    </source>
</evidence>
<dbReference type="EMBL" id="JAMDMM010000021">
    <property type="protein sequence ID" value="MCY9607656.1"/>
    <property type="molecule type" value="Genomic_DNA"/>
</dbReference>
<evidence type="ECO:0000256" key="5">
    <source>
        <dbReference type="ARBA" id="ARBA00023136"/>
    </source>
</evidence>
<evidence type="ECO:0000256" key="6">
    <source>
        <dbReference type="SAM" id="Coils"/>
    </source>
</evidence>
<comment type="subcellular location">
    <subcellularLocation>
        <location evidence="1">Cell membrane</location>
        <topology evidence="1">Multi-pass membrane protein</topology>
    </subcellularLocation>
</comment>
<feature type="transmembrane region" description="Helical" evidence="7">
    <location>
        <begin position="268"/>
        <end position="289"/>
    </location>
</feature>
<sequence length="292" mass="32740">MMPPWMWASGSAVLLLVFLLVNHSNQRHYGTLLAGLNPRTKTFRWLAAPLRWLERVQPALDTIPALSPVRQALMQIHGPAHSHTMYRVLLAELALYLYAGICGSLLLPALTDGSVTNLVGGLLVAVVLPLAKVKDTLHRAERKKQDLQLELPELISKLTLLVQAGETVQKALAICIERKREEWCHPLYAELARMQKDVHNGYSFAQAMEQFAKRCSLQEVSMFVTAVLINQRRGGDTFVLAMQDVGRQLWEKRKAVARRRGEEASTKLVFPMMLMFLVILAVVGAPALLMMK</sequence>
<organism evidence="9 10">
    <name type="scientific">Paenibacillus thiaminolyticus</name>
    <name type="common">Bacillus thiaminolyticus</name>
    <dbReference type="NCBI Taxonomy" id="49283"/>
    <lineage>
        <taxon>Bacteria</taxon>
        <taxon>Bacillati</taxon>
        <taxon>Bacillota</taxon>
        <taxon>Bacilli</taxon>
        <taxon>Bacillales</taxon>
        <taxon>Paenibacillaceae</taxon>
        <taxon>Paenibacillus</taxon>
    </lineage>
</organism>
<dbReference type="Gene3D" id="1.20.81.30">
    <property type="entry name" value="Type II secretion system (T2SS), domain F"/>
    <property type="match status" value="1"/>
</dbReference>
<feature type="transmembrane region" description="Helical" evidence="7">
    <location>
        <begin position="88"/>
        <end position="109"/>
    </location>
</feature>
<dbReference type="InterPro" id="IPR018076">
    <property type="entry name" value="T2SS_GspF_dom"/>
</dbReference>
<keyword evidence="2" id="KW-1003">Cell membrane</keyword>
<dbReference type="Proteomes" id="UP001209276">
    <property type="component" value="Unassembled WGS sequence"/>
</dbReference>
<dbReference type="GeneID" id="76996590"/>
<evidence type="ECO:0000256" key="1">
    <source>
        <dbReference type="ARBA" id="ARBA00004651"/>
    </source>
</evidence>
<keyword evidence="3 7" id="KW-0812">Transmembrane</keyword>
<keyword evidence="10" id="KW-1185">Reference proteome</keyword>
<feature type="domain" description="Type II secretion system protein GspF" evidence="8">
    <location>
        <begin position="155"/>
        <end position="284"/>
    </location>
</feature>
<protein>
    <submittedName>
        <fullName evidence="9">Type II secretion system F family protein</fullName>
    </submittedName>
</protein>
<feature type="transmembrane region" description="Helical" evidence="7">
    <location>
        <begin position="115"/>
        <end position="133"/>
    </location>
</feature>
<feature type="coiled-coil region" evidence="6">
    <location>
        <begin position="130"/>
        <end position="157"/>
    </location>
</feature>
<dbReference type="InterPro" id="IPR042094">
    <property type="entry name" value="T2SS_GspF_sf"/>
</dbReference>
<evidence type="ECO:0000256" key="3">
    <source>
        <dbReference type="ARBA" id="ARBA00022692"/>
    </source>
</evidence>
<dbReference type="RefSeq" id="WP_244194373.1">
    <property type="nucleotide sequence ID" value="NZ_CABMNB010000047.1"/>
</dbReference>
<feature type="transmembrane region" description="Helical" evidence="7">
    <location>
        <begin position="6"/>
        <end position="22"/>
    </location>
</feature>
<accession>A0ABT4FU22</accession>
<evidence type="ECO:0000313" key="10">
    <source>
        <dbReference type="Proteomes" id="UP001209276"/>
    </source>
</evidence>
<dbReference type="PANTHER" id="PTHR35007">
    <property type="entry name" value="INTEGRAL MEMBRANE PROTEIN-RELATED"/>
    <property type="match status" value="1"/>
</dbReference>
<comment type="caution">
    <text evidence="9">The sequence shown here is derived from an EMBL/GenBank/DDBJ whole genome shotgun (WGS) entry which is preliminary data.</text>
</comment>
<evidence type="ECO:0000313" key="9">
    <source>
        <dbReference type="EMBL" id="MCY9607656.1"/>
    </source>
</evidence>